<reference evidence="6" key="1">
    <citation type="submission" date="2014-03" db="EMBL/GenBank/DDBJ databases">
        <authorList>
            <person name="Genoscope - CEA"/>
        </authorList>
    </citation>
    <scope>NUCLEOTIDE SEQUENCE [LARGE SCALE GENOMIC DNA]</scope>
    <source>
        <strain evidence="6">CF27</strain>
    </source>
</reference>
<evidence type="ECO:0000259" key="4">
    <source>
        <dbReference type="PROSITE" id="PS50042"/>
    </source>
</evidence>
<evidence type="ECO:0000313" key="8">
    <source>
        <dbReference type="Proteomes" id="UP000193925"/>
    </source>
</evidence>
<dbReference type="Gene3D" id="2.60.120.10">
    <property type="entry name" value="Jelly Rolls"/>
    <property type="match status" value="1"/>
</dbReference>
<dbReference type="InterPro" id="IPR050397">
    <property type="entry name" value="Env_Response_Regulators"/>
</dbReference>
<evidence type="ECO:0000313" key="6">
    <source>
        <dbReference type="EMBL" id="CDQ12332.1"/>
    </source>
</evidence>
<keyword evidence="1" id="KW-0805">Transcription regulation</keyword>
<evidence type="ECO:0000313" key="7">
    <source>
        <dbReference type="EMBL" id="SMH65125.1"/>
    </source>
</evidence>
<dbReference type="PROSITE" id="PS50042">
    <property type="entry name" value="CNMP_BINDING_3"/>
    <property type="match status" value="1"/>
</dbReference>
<keyword evidence="3" id="KW-0804">Transcription</keyword>
<dbReference type="PRINTS" id="PR00034">
    <property type="entry name" value="HTHCRP"/>
</dbReference>
<evidence type="ECO:0000256" key="1">
    <source>
        <dbReference type="ARBA" id="ARBA00023015"/>
    </source>
</evidence>
<dbReference type="AlphaFoldDB" id="A0A060UUM1"/>
<dbReference type="Pfam" id="PF00027">
    <property type="entry name" value="cNMP_binding"/>
    <property type="match status" value="1"/>
</dbReference>
<keyword evidence="2" id="KW-0238">DNA-binding</keyword>
<dbReference type="InterPro" id="IPR012318">
    <property type="entry name" value="HTH_CRP"/>
</dbReference>
<accession>A0A060UUM1</accession>
<dbReference type="GO" id="GO:0003700">
    <property type="term" value="F:DNA-binding transcription factor activity"/>
    <property type="evidence" value="ECO:0007669"/>
    <property type="project" value="TreeGrafter"/>
</dbReference>
<dbReference type="SUPFAM" id="SSF46785">
    <property type="entry name" value="Winged helix' DNA-binding domain"/>
    <property type="match status" value="1"/>
</dbReference>
<reference evidence="7 8" key="3">
    <citation type="submission" date="2017-03" db="EMBL/GenBank/DDBJ databases">
        <authorList>
            <person name="Regsiter A."/>
            <person name="William W."/>
        </authorList>
    </citation>
    <scope>NUCLEOTIDE SEQUENCE [LARGE SCALE GENOMIC DNA]</scope>
    <source>
        <strain evidence="7">PRJEB5721</strain>
    </source>
</reference>
<dbReference type="SMART" id="SM00419">
    <property type="entry name" value="HTH_CRP"/>
    <property type="match status" value="1"/>
</dbReference>
<dbReference type="EMBL" id="LT841305">
    <property type="protein sequence ID" value="SMH65125.1"/>
    <property type="molecule type" value="Genomic_DNA"/>
</dbReference>
<dbReference type="Gene3D" id="1.10.10.10">
    <property type="entry name" value="Winged helix-like DNA-binding domain superfamily/Winged helix DNA-binding domain"/>
    <property type="match status" value="1"/>
</dbReference>
<dbReference type="PANTHER" id="PTHR24567:SF68">
    <property type="entry name" value="DNA-BINDING TRANSCRIPTIONAL DUAL REGULATOR CRP"/>
    <property type="match status" value="1"/>
</dbReference>
<evidence type="ECO:0000256" key="3">
    <source>
        <dbReference type="ARBA" id="ARBA00023163"/>
    </source>
</evidence>
<dbReference type="InterPro" id="IPR014710">
    <property type="entry name" value="RmlC-like_jellyroll"/>
</dbReference>
<evidence type="ECO:0000259" key="5">
    <source>
        <dbReference type="PROSITE" id="PS51063"/>
    </source>
</evidence>
<dbReference type="EMBL" id="CCCS020000001">
    <property type="protein sequence ID" value="CDQ12332.1"/>
    <property type="molecule type" value="Genomic_DNA"/>
</dbReference>
<feature type="domain" description="Cyclic nucleotide-binding" evidence="4">
    <location>
        <begin position="43"/>
        <end position="163"/>
    </location>
</feature>
<gene>
    <name evidence="6" type="ORF">AFERRI_10155</name>
    <name evidence="7" type="ORF">AFERRI_11160</name>
</gene>
<dbReference type="Pfam" id="PF13545">
    <property type="entry name" value="HTH_Crp_2"/>
    <property type="match status" value="1"/>
</dbReference>
<dbReference type="GO" id="GO:0003677">
    <property type="term" value="F:DNA binding"/>
    <property type="evidence" value="ECO:0007669"/>
    <property type="project" value="UniProtKB-KW"/>
</dbReference>
<dbReference type="InterPro" id="IPR036388">
    <property type="entry name" value="WH-like_DNA-bd_sf"/>
</dbReference>
<dbReference type="Proteomes" id="UP000193925">
    <property type="component" value="Chromosome AFERRI"/>
</dbReference>
<reference evidence="6" key="2">
    <citation type="submission" date="2014-07" db="EMBL/GenBank/DDBJ databases">
        <title>Initial genome analysis of the psychrotolerant acidophile Acidithiobacillus ferrivorans CF27: insights into iron and sulfur oxidation pathways and into biofilm formation.</title>
        <authorList>
            <person name="Talla E."/>
            <person name="Hedrich S."/>
            <person name="Mangenot S."/>
            <person name="Ji B."/>
            <person name="Johnson D.B."/>
            <person name="Barbe V."/>
            <person name="Bonnefoy V."/>
        </authorList>
    </citation>
    <scope>NUCLEOTIDE SEQUENCE [LARGE SCALE GENOMIC DNA]</scope>
    <source>
        <strain evidence="6">CF27</strain>
    </source>
</reference>
<dbReference type="PANTHER" id="PTHR24567">
    <property type="entry name" value="CRP FAMILY TRANSCRIPTIONAL REGULATORY PROTEIN"/>
    <property type="match status" value="1"/>
</dbReference>
<evidence type="ECO:0000256" key="2">
    <source>
        <dbReference type="ARBA" id="ARBA00023125"/>
    </source>
</evidence>
<feature type="domain" description="HTH crp-type" evidence="5">
    <location>
        <begin position="177"/>
        <end position="246"/>
    </location>
</feature>
<sequence length="255" mass="28436">MVVDAEQTAREADLLCPPYILEKVPRMENNQETLLPRLRQTPLFAAWPEDVIAPLLAQSRPLTLESGDILFAEGSLAKSFYFLASGRIDLIATAATGQEKIVEIIQPDDLFAEAVAFLGGRYPVTAQADAASTVLKIPLDLFVELLEQRPLLMRQMLARLSMRLHFLVKELRHLSVESAEQRLVSYLLELCPMLNGPTAFELPARKAAVAARLGLAPETLSRVLTRIRKAGLIEVERRMIIIPDPPALRRWAEGH</sequence>
<protein>
    <submittedName>
        <fullName evidence="6">Transcriptional regulator, Crp/Fnr family</fullName>
    </submittedName>
</protein>
<dbReference type="GO" id="GO:0005829">
    <property type="term" value="C:cytosol"/>
    <property type="evidence" value="ECO:0007669"/>
    <property type="project" value="TreeGrafter"/>
</dbReference>
<dbReference type="RefSeq" id="WP_231550975.1">
    <property type="nucleotide sequence ID" value="NZ_CCCS020000001.1"/>
</dbReference>
<dbReference type="SUPFAM" id="SSF51206">
    <property type="entry name" value="cAMP-binding domain-like"/>
    <property type="match status" value="1"/>
</dbReference>
<dbReference type="InterPro" id="IPR000595">
    <property type="entry name" value="cNMP-bd_dom"/>
</dbReference>
<proteinExistence type="predicted"/>
<keyword evidence="8" id="KW-1185">Reference proteome</keyword>
<dbReference type="InterPro" id="IPR036390">
    <property type="entry name" value="WH_DNA-bd_sf"/>
</dbReference>
<dbReference type="CDD" id="cd00038">
    <property type="entry name" value="CAP_ED"/>
    <property type="match status" value="1"/>
</dbReference>
<organism evidence="6">
    <name type="scientific">Acidithiobacillus ferrivorans</name>
    <dbReference type="NCBI Taxonomy" id="160808"/>
    <lineage>
        <taxon>Bacteria</taxon>
        <taxon>Pseudomonadati</taxon>
        <taxon>Pseudomonadota</taxon>
        <taxon>Acidithiobacillia</taxon>
        <taxon>Acidithiobacillales</taxon>
        <taxon>Acidithiobacillaceae</taxon>
        <taxon>Acidithiobacillus</taxon>
    </lineage>
</organism>
<dbReference type="InterPro" id="IPR018490">
    <property type="entry name" value="cNMP-bd_dom_sf"/>
</dbReference>
<dbReference type="SMART" id="SM00100">
    <property type="entry name" value="cNMP"/>
    <property type="match status" value="1"/>
</dbReference>
<name>A0A060UUM1_9PROT</name>
<dbReference type="PROSITE" id="PS51063">
    <property type="entry name" value="HTH_CRP_2"/>
    <property type="match status" value="1"/>
</dbReference>